<feature type="compositionally biased region" description="Basic and acidic residues" evidence="3">
    <location>
        <begin position="737"/>
        <end position="748"/>
    </location>
</feature>
<reference evidence="5" key="2">
    <citation type="journal article" date="2024" name="Plant">
        <title>Genomic evolution and insights into agronomic trait innovations of Sesamum species.</title>
        <authorList>
            <person name="Miao H."/>
            <person name="Wang L."/>
            <person name="Qu L."/>
            <person name="Liu H."/>
            <person name="Sun Y."/>
            <person name="Le M."/>
            <person name="Wang Q."/>
            <person name="Wei S."/>
            <person name="Zheng Y."/>
            <person name="Lin W."/>
            <person name="Duan Y."/>
            <person name="Cao H."/>
            <person name="Xiong S."/>
            <person name="Wang X."/>
            <person name="Wei L."/>
            <person name="Li C."/>
            <person name="Ma Q."/>
            <person name="Ju M."/>
            <person name="Zhao R."/>
            <person name="Li G."/>
            <person name="Mu C."/>
            <person name="Tian Q."/>
            <person name="Mei H."/>
            <person name="Zhang T."/>
            <person name="Gao T."/>
            <person name="Zhang H."/>
        </authorList>
    </citation>
    <scope>NUCLEOTIDE SEQUENCE</scope>
    <source>
        <strain evidence="5">G02</strain>
    </source>
</reference>
<dbReference type="PANTHER" id="PTHR48103:SF2">
    <property type="entry name" value="MIDASIN"/>
    <property type="match status" value="1"/>
</dbReference>
<feature type="compositionally biased region" description="Basic and acidic residues" evidence="3">
    <location>
        <begin position="611"/>
        <end position="654"/>
    </location>
</feature>
<feature type="region of interest" description="Disordered" evidence="3">
    <location>
        <begin position="928"/>
        <end position="1016"/>
    </location>
</feature>
<keyword evidence="1" id="KW-0547">Nucleotide-binding</keyword>
<feature type="region of interest" description="Disordered" evidence="3">
    <location>
        <begin position="546"/>
        <end position="886"/>
    </location>
</feature>
<dbReference type="EMBL" id="JACGWJ010000017">
    <property type="protein sequence ID" value="KAL0354507.1"/>
    <property type="molecule type" value="Genomic_DNA"/>
</dbReference>
<feature type="compositionally biased region" description="Acidic residues" evidence="3">
    <location>
        <begin position="582"/>
        <end position="597"/>
    </location>
</feature>
<name>A0AAW2PHK3_SESRA</name>
<reference evidence="5" key="1">
    <citation type="submission" date="2020-06" db="EMBL/GenBank/DDBJ databases">
        <authorList>
            <person name="Li T."/>
            <person name="Hu X."/>
            <person name="Zhang T."/>
            <person name="Song X."/>
            <person name="Zhang H."/>
            <person name="Dai N."/>
            <person name="Sheng W."/>
            <person name="Hou X."/>
            <person name="Wei L."/>
        </authorList>
    </citation>
    <scope>NUCLEOTIDE SEQUENCE</scope>
    <source>
        <strain evidence="5">G02</strain>
        <tissue evidence="5">Leaf</tissue>
    </source>
</reference>
<proteinExistence type="predicted"/>
<organism evidence="5">
    <name type="scientific">Sesamum radiatum</name>
    <name type="common">Black benniseed</name>
    <dbReference type="NCBI Taxonomy" id="300843"/>
    <lineage>
        <taxon>Eukaryota</taxon>
        <taxon>Viridiplantae</taxon>
        <taxon>Streptophyta</taxon>
        <taxon>Embryophyta</taxon>
        <taxon>Tracheophyta</taxon>
        <taxon>Spermatophyta</taxon>
        <taxon>Magnoliopsida</taxon>
        <taxon>eudicotyledons</taxon>
        <taxon>Gunneridae</taxon>
        <taxon>Pentapetalae</taxon>
        <taxon>asterids</taxon>
        <taxon>lamiids</taxon>
        <taxon>Lamiales</taxon>
        <taxon>Pedaliaceae</taxon>
        <taxon>Sesamum</taxon>
    </lineage>
</organism>
<gene>
    <name evidence="5" type="ORF">Sradi_3897600</name>
</gene>
<evidence type="ECO:0000256" key="3">
    <source>
        <dbReference type="SAM" id="MobiDB-lite"/>
    </source>
</evidence>
<dbReference type="PANTHER" id="PTHR48103">
    <property type="entry name" value="MIDASIN-RELATED"/>
    <property type="match status" value="1"/>
</dbReference>
<feature type="compositionally biased region" description="Acidic residues" evidence="3">
    <location>
        <begin position="715"/>
        <end position="736"/>
    </location>
</feature>
<dbReference type="GO" id="GO:0000027">
    <property type="term" value="P:ribosomal large subunit assembly"/>
    <property type="evidence" value="ECO:0007669"/>
    <property type="project" value="TreeGrafter"/>
</dbReference>
<dbReference type="SUPFAM" id="SSF53300">
    <property type="entry name" value="vWA-like"/>
    <property type="match status" value="1"/>
</dbReference>
<feature type="compositionally biased region" description="Basic and acidic residues" evidence="3">
    <location>
        <begin position="664"/>
        <end position="691"/>
    </location>
</feature>
<evidence type="ECO:0000256" key="1">
    <source>
        <dbReference type="ARBA" id="ARBA00022741"/>
    </source>
</evidence>
<dbReference type="GO" id="GO:0000055">
    <property type="term" value="P:ribosomal large subunit export from nucleus"/>
    <property type="evidence" value="ECO:0007669"/>
    <property type="project" value="TreeGrafter"/>
</dbReference>
<feature type="compositionally biased region" description="Acidic residues" evidence="3">
    <location>
        <begin position="997"/>
        <end position="1008"/>
    </location>
</feature>
<dbReference type="PROSITE" id="PS50234">
    <property type="entry name" value="VWFA"/>
    <property type="match status" value="1"/>
</dbReference>
<feature type="compositionally biased region" description="Polar residues" evidence="3">
    <location>
        <begin position="939"/>
        <end position="948"/>
    </location>
</feature>
<feature type="compositionally biased region" description="Polar residues" evidence="3">
    <location>
        <begin position="787"/>
        <end position="799"/>
    </location>
</feature>
<feature type="region of interest" description="Disordered" evidence="3">
    <location>
        <begin position="504"/>
        <end position="533"/>
    </location>
</feature>
<dbReference type="GO" id="GO:0005634">
    <property type="term" value="C:nucleus"/>
    <property type="evidence" value="ECO:0007669"/>
    <property type="project" value="TreeGrafter"/>
</dbReference>
<keyword evidence="2" id="KW-0067">ATP-binding</keyword>
<comment type="caution">
    <text evidence="5">The sequence shown here is derived from an EMBL/GenBank/DDBJ whole genome shotgun (WGS) entry which is preliminary data.</text>
</comment>
<dbReference type="InterPro" id="IPR036465">
    <property type="entry name" value="vWFA_dom_sf"/>
</dbReference>
<feature type="compositionally biased region" description="Low complexity" evidence="3">
    <location>
        <begin position="858"/>
        <end position="871"/>
    </location>
</feature>
<feature type="compositionally biased region" description="Basic and acidic residues" evidence="3">
    <location>
        <begin position="949"/>
        <end position="958"/>
    </location>
</feature>
<evidence type="ECO:0000256" key="2">
    <source>
        <dbReference type="ARBA" id="ARBA00022840"/>
    </source>
</evidence>
<dbReference type="GO" id="GO:0030687">
    <property type="term" value="C:preribosome, large subunit precursor"/>
    <property type="evidence" value="ECO:0007669"/>
    <property type="project" value="TreeGrafter"/>
</dbReference>
<dbReference type="InterPro" id="IPR002035">
    <property type="entry name" value="VWF_A"/>
</dbReference>
<dbReference type="FunFam" id="3.40.50.410:FF:000114">
    <property type="entry name" value="Midasin"/>
    <property type="match status" value="1"/>
</dbReference>
<dbReference type="GO" id="GO:0005524">
    <property type="term" value="F:ATP binding"/>
    <property type="evidence" value="ECO:0007669"/>
    <property type="project" value="UniProtKB-KW"/>
</dbReference>
<feature type="compositionally biased region" description="Polar residues" evidence="3">
    <location>
        <begin position="761"/>
        <end position="778"/>
    </location>
</feature>
<feature type="compositionally biased region" description="Basic and acidic residues" evidence="3">
    <location>
        <begin position="967"/>
        <end position="977"/>
    </location>
</feature>
<protein>
    <submittedName>
        <fullName evidence="5">Midasin</fullName>
    </submittedName>
</protein>
<accession>A0AAW2PHK3</accession>
<sequence length="1351" mass="152147">MKDGIPSQPSCFLYLEERKQLWHTIESLCLSLIHCGELWEDKNKKLGKRRAFSDLLKLLDGCGLSKHRTSLEGQWDKTQSWLLKPSYEVQHLLLVPSNYSSGDVNCSHLQSSSNEIIWKTANKYYFKSIASIKVLEKICLNFHKDVSLIQVKRSGSYVDHLIEIQQEQRAVAYNLAKKLKRLRQCIWPLSNLFSSSNQLDRANDSPFIKNQHVTFQCIWQQKQLFDGFCTLLYEEHLLLQTVENNHLNTCSSVKDGVEKIHLFVQKVLPDFQKSKEPLHPYGVTKEMEQLVNENFQLIKTFERNLLAFRGQEDEQGAVRNILLGHMEDLCAKAHIAEELYSSLNARKSTNNANVNVEENISELESDFDDALKGTYKHIIDTFQSIGSLNHDSALTEDSLKNIKEWKILFETDLQHLQLDLICEDVIRTTQCAEELLNYCGEKIPCAHTVCVQLRQLHGLLELVLALGDNILSDFLDIHSMVSKVTYALANIFGSLFANGFGTTEDQEDDSMKEVNQDANGTGMGEGAGLNDVSDQINDEDQLLGSSLQENEERDAMSDMPSKDDKGIEMEQDFGGETFSVSEDSEEDGNEDNQDEQLESAMGEVGANSDVVDEKLGDMDDDEKENRSTNEKYEHGPSVKDKASQDEELRAKEDSAAADEDAGDLDAKEFSDHNDKDKNEEGHDGGEDMNIDKDDEFVDPSGINAEDQNQRPEQDAQMDELETTEPMEDGELEDLNDSDVKNDEEKATEFLEEADSDHSAENAETTNAEGSCLENNTGTDIRMPEQDPVQSTPNNNNGESAGQPIQDFCDTADLGDPAPDESYANFGEFENDIAPTSGQPNASELEVRVADSVNGKTLSNEQSKSSQPPSESLIQKVEPNPCRSVGDALDGWKERVKVSVDLQDKVDNLNDLMDENADEYGYTAEVTEGTAQALGPATADQVNEDITQNDADRDLRNADTNDPSPEIEIEKKTPETGRIRNSAVNPVNDVKQRQGMSDLEEQPGESMEVDGDHNQDRTSLSESLVSVKRPYMNAEINQLSKFSMSDDELGKANGFEPSGDVRDDAATLWRRYELLTTRLSQELAEQLRLIMEPTLANKLQGDYKTGKRINMKKVIPYVASHYRKDKIWMRRTRPNKRDYQVVIAVDDSRSMSEGRCGNFAMEALVTVCRAMSNLEVGNLAVASFGQQGNIKLLHDFDQPFTPEAGIKMISSLTFKQENTIADEPMADLLKYLNSMLDAAVMQARLPSGYNPLQQLVLIIADGRFNEKEKLKRYVRDILSKKRMVAFLLLDSPNESIMEFMEATVQGKDIKFSKYLDSFPFPYYVVLKNIEALPRTLADLLRQWFELMQYSRE</sequence>
<evidence type="ECO:0000259" key="4">
    <source>
        <dbReference type="PROSITE" id="PS50234"/>
    </source>
</evidence>
<feature type="domain" description="VWFA" evidence="4">
    <location>
        <begin position="1139"/>
        <end position="1339"/>
    </location>
</feature>
<evidence type="ECO:0000313" key="5">
    <source>
        <dbReference type="EMBL" id="KAL0354507.1"/>
    </source>
</evidence>
<feature type="compositionally biased region" description="Basic and acidic residues" evidence="3">
    <location>
        <begin position="553"/>
        <end position="568"/>
    </location>
</feature>